<name>A0AAV5EVN1_ELECO</name>
<evidence type="ECO:0000256" key="5">
    <source>
        <dbReference type="ARBA" id="ARBA00022989"/>
    </source>
</evidence>
<dbReference type="GO" id="GO:0015144">
    <property type="term" value="F:carbohydrate transmembrane transporter activity"/>
    <property type="evidence" value="ECO:0007669"/>
    <property type="project" value="InterPro"/>
</dbReference>
<dbReference type="InterPro" id="IPR005828">
    <property type="entry name" value="MFS_sugar_transport-like"/>
</dbReference>
<comment type="caution">
    <text evidence="8">The sequence shown here is derived from an EMBL/GenBank/DDBJ whole genome shotgun (WGS) entry which is preliminary data.</text>
</comment>
<evidence type="ECO:0000313" key="9">
    <source>
        <dbReference type="Proteomes" id="UP001054889"/>
    </source>
</evidence>
<comment type="subcellular location">
    <subcellularLocation>
        <location evidence="1">Membrane</location>
    </subcellularLocation>
</comment>
<dbReference type="InterPro" id="IPR045262">
    <property type="entry name" value="STP/PLT_plant"/>
</dbReference>
<evidence type="ECO:0000256" key="7">
    <source>
        <dbReference type="SAM" id="Phobius"/>
    </source>
</evidence>
<sequence>MGGGVIIPKDGPTGGYGGSLTLSVFMSCLVAASGGLIFGYDIGISAVPEALLAAHPGADGGGAGENEYCVYDSQTLTAFTSSLYVAGLVVSLVASRVTRAMGSWVVPSSSLAPP</sequence>
<keyword evidence="6 7" id="KW-0472">Membrane</keyword>
<protein>
    <recommendedName>
        <fullName evidence="10">Major facilitator superfamily (MFS) profile domain-containing protein</fullName>
    </recommendedName>
</protein>
<gene>
    <name evidence="8" type="primary">gb15453</name>
    <name evidence="8" type="ORF">PR202_gb15453</name>
</gene>
<keyword evidence="9" id="KW-1185">Reference proteome</keyword>
<accession>A0AAV5EVN1</accession>
<dbReference type="PANTHER" id="PTHR23500">
    <property type="entry name" value="SOLUTE CARRIER FAMILY 2, FACILITATED GLUCOSE TRANSPORTER"/>
    <property type="match status" value="1"/>
</dbReference>
<evidence type="ECO:0000256" key="2">
    <source>
        <dbReference type="ARBA" id="ARBA00010992"/>
    </source>
</evidence>
<evidence type="ECO:0008006" key="10">
    <source>
        <dbReference type="Google" id="ProtNLM"/>
    </source>
</evidence>
<keyword evidence="5 7" id="KW-1133">Transmembrane helix</keyword>
<dbReference type="InterPro" id="IPR036259">
    <property type="entry name" value="MFS_trans_sf"/>
</dbReference>
<dbReference type="Proteomes" id="UP001054889">
    <property type="component" value="Unassembled WGS sequence"/>
</dbReference>
<evidence type="ECO:0000256" key="6">
    <source>
        <dbReference type="ARBA" id="ARBA00023136"/>
    </source>
</evidence>
<evidence type="ECO:0000256" key="1">
    <source>
        <dbReference type="ARBA" id="ARBA00004370"/>
    </source>
</evidence>
<dbReference type="GO" id="GO:0016020">
    <property type="term" value="C:membrane"/>
    <property type="evidence" value="ECO:0007669"/>
    <property type="project" value="UniProtKB-SubCell"/>
</dbReference>
<proteinExistence type="inferred from homology"/>
<dbReference type="Pfam" id="PF00083">
    <property type="entry name" value="Sugar_tr"/>
    <property type="match status" value="1"/>
</dbReference>
<evidence type="ECO:0000256" key="4">
    <source>
        <dbReference type="ARBA" id="ARBA00022692"/>
    </source>
</evidence>
<reference evidence="8" key="2">
    <citation type="submission" date="2021-12" db="EMBL/GenBank/DDBJ databases">
        <title>Resequencing data analysis of finger millet.</title>
        <authorList>
            <person name="Hatakeyama M."/>
            <person name="Aluri S."/>
            <person name="Balachadran M.T."/>
            <person name="Sivarajan S.R."/>
            <person name="Poveda L."/>
            <person name="Shimizu-Inatsugi R."/>
            <person name="Schlapbach R."/>
            <person name="Sreeman S.M."/>
            <person name="Shimizu K.K."/>
        </authorList>
    </citation>
    <scope>NUCLEOTIDE SEQUENCE</scope>
</reference>
<comment type="similarity">
    <text evidence="2">Belongs to the major facilitator superfamily. Sugar transporter (TC 2.A.1.1) family.</text>
</comment>
<dbReference type="AlphaFoldDB" id="A0AAV5EVN1"/>
<keyword evidence="4 7" id="KW-0812">Transmembrane</keyword>
<evidence type="ECO:0000256" key="3">
    <source>
        <dbReference type="ARBA" id="ARBA00022448"/>
    </source>
</evidence>
<feature type="transmembrane region" description="Helical" evidence="7">
    <location>
        <begin position="20"/>
        <end position="40"/>
    </location>
</feature>
<evidence type="ECO:0000313" key="8">
    <source>
        <dbReference type="EMBL" id="GJN27429.1"/>
    </source>
</evidence>
<dbReference type="Gene3D" id="1.20.1250.20">
    <property type="entry name" value="MFS general substrate transporter like domains"/>
    <property type="match status" value="1"/>
</dbReference>
<dbReference type="PANTHER" id="PTHR23500:SF73">
    <property type="entry name" value="SUGAR TRANSPORT PROTEIN MST1"/>
    <property type="match status" value="1"/>
</dbReference>
<dbReference type="EMBL" id="BQKI01000079">
    <property type="protein sequence ID" value="GJN27429.1"/>
    <property type="molecule type" value="Genomic_DNA"/>
</dbReference>
<organism evidence="8 9">
    <name type="scientific">Eleusine coracana subsp. coracana</name>
    <dbReference type="NCBI Taxonomy" id="191504"/>
    <lineage>
        <taxon>Eukaryota</taxon>
        <taxon>Viridiplantae</taxon>
        <taxon>Streptophyta</taxon>
        <taxon>Embryophyta</taxon>
        <taxon>Tracheophyta</taxon>
        <taxon>Spermatophyta</taxon>
        <taxon>Magnoliopsida</taxon>
        <taxon>Liliopsida</taxon>
        <taxon>Poales</taxon>
        <taxon>Poaceae</taxon>
        <taxon>PACMAD clade</taxon>
        <taxon>Chloridoideae</taxon>
        <taxon>Cynodonteae</taxon>
        <taxon>Eleusininae</taxon>
        <taxon>Eleusine</taxon>
    </lineage>
</organism>
<reference evidence="8" key="1">
    <citation type="journal article" date="2018" name="DNA Res.">
        <title>Multiple hybrid de novo genome assembly of finger millet, an orphan allotetraploid crop.</title>
        <authorList>
            <person name="Hatakeyama M."/>
            <person name="Aluri S."/>
            <person name="Balachadran M.T."/>
            <person name="Sivarajan S.R."/>
            <person name="Patrignani A."/>
            <person name="Gruter S."/>
            <person name="Poveda L."/>
            <person name="Shimizu-Inatsugi R."/>
            <person name="Baeten J."/>
            <person name="Francoijs K.J."/>
            <person name="Nataraja K.N."/>
            <person name="Reddy Y.A.N."/>
            <person name="Phadnis S."/>
            <person name="Ravikumar R.L."/>
            <person name="Schlapbach R."/>
            <person name="Sreeman S.M."/>
            <person name="Shimizu K.K."/>
        </authorList>
    </citation>
    <scope>NUCLEOTIDE SEQUENCE</scope>
</reference>
<keyword evidence="3" id="KW-0813">Transport</keyword>